<dbReference type="Gene3D" id="1.10.510.10">
    <property type="entry name" value="Transferase(Phosphotransferase) domain 1"/>
    <property type="match status" value="1"/>
</dbReference>
<dbReference type="GO" id="GO:0004672">
    <property type="term" value="F:protein kinase activity"/>
    <property type="evidence" value="ECO:0007669"/>
    <property type="project" value="InterPro"/>
</dbReference>
<dbReference type="HOGENOM" id="CLU_752407_0_0_1"/>
<sequence length="368" mass="41045">MASFPHLRSLVPPSATFHRPLVADRPSSLSRDFALVQPIVLPRNVWISRECLRGLELESMPREEVGSCFITSVVFNTAKDVPYQFQTAEHLRLFLLENPFGSCKLRLLPPSPSAISVPRPLEERRNISVGPSICANIRKVGDLKSLCEVESIETGAFIRATLVYIDDHGKTWFGQTADKRTYDLTVEDLNRLLEPVPHEKIYPLKTATLSEAAKLLPRILLEEAEILQFLEQNPHPNIIRSYGCTVERGQITGIALDKYSVMLQYRREHVPHPLDIGACMRGIRAGIKHLHSLGLAHNDLNPANIAMDGDDNSIILDFGSCKRFGENLLSGGTYGRVDEDYTSSAPHHDEVAIGKIEAWLKAPVTDEA</sequence>
<feature type="domain" description="Protein kinase" evidence="1">
    <location>
        <begin position="162"/>
        <end position="368"/>
    </location>
</feature>
<dbReference type="GeneID" id="13283976"/>
<protein>
    <recommendedName>
        <fullName evidence="1">Protein kinase domain-containing protein</fullName>
    </recommendedName>
</protein>
<evidence type="ECO:0000313" key="2">
    <source>
        <dbReference type="EMBL" id="CBX93911.1"/>
    </source>
</evidence>
<dbReference type="GO" id="GO:0005524">
    <property type="term" value="F:ATP binding"/>
    <property type="evidence" value="ECO:0007669"/>
    <property type="project" value="InterPro"/>
</dbReference>
<dbReference type="AlphaFoldDB" id="E4ZRR4"/>
<dbReference type="Pfam" id="PF00069">
    <property type="entry name" value="Pkinase"/>
    <property type="match status" value="1"/>
</dbReference>
<evidence type="ECO:0000313" key="3">
    <source>
        <dbReference type="Proteomes" id="UP000002668"/>
    </source>
</evidence>
<name>E4ZRR4_LEPMJ</name>
<dbReference type="InParanoid" id="E4ZRR4"/>
<keyword evidence="3" id="KW-1185">Reference proteome</keyword>
<dbReference type="eggNOG" id="KOG1027">
    <property type="taxonomic scope" value="Eukaryota"/>
</dbReference>
<dbReference type="OrthoDB" id="4062651at2759"/>
<proteinExistence type="predicted"/>
<dbReference type="SUPFAM" id="SSF56112">
    <property type="entry name" value="Protein kinase-like (PK-like)"/>
    <property type="match status" value="1"/>
</dbReference>
<dbReference type="STRING" id="985895.E4ZRR4"/>
<dbReference type="PROSITE" id="PS50011">
    <property type="entry name" value="PROTEIN_KINASE_DOM"/>
    <property type="match status" value="1"/>
</dbReference>
<accession>E4ZRR4</accession>
<dbReference type="InterPro" id="IPR000719">
    <property type="entry name" value="Prot_kinase_dom"/>
</dbReference>
<dbReference type="InterPro" id="IPR011009">
    <property type="entry name" value="Kinase-like_dom_sf"/>
</dbReference>
<gene>
    <name evidence="2" type="ORF">LEMA_P035850.1</name>
</gene>
<evidence type="ECO:0000259" key="1">
    <source>
        <dbReference type="PROSITE" id="PS50011"/>
    </source>
</evidence>
<organism evidence="3">
    <name type="scientific">Leptosphaeria maculans (strain JN3 / isolate v23.1.3 / race Av1-4-5-6-7-8)</name>
    <name type="common">Blackleg fungus</name>
    <name type="synonym">Phoma lingam</name>
    <dbReference type="NCBI Taxonomy" id="985895"/>
    <lineage>
        <taxon>Eukaryota</taxon>
        <taxon>Fungi</taxon>
        <taxon>Dikarya</taxon>
        <taxon>Ascomycota</taxon>
        <taxon>Pezizomycotina</taxon>
        <taxon>Dothideomycetes</taxon>
        <taxon>Pleosporomycetidae</taxon>
        <taxon>Pleosporales</taxon>
        <taxon>Pleosporineae</taxon>
        <taxon>Leptosphaeriaceae</taxon>
        <taxon>Plenodomus</taxon>
        <taxon>Plenodomus lingam/Leptosphaeria maculans species complex</taxon>
    </lineage>
</organism>
<dbReference type="Proteomes" id="UP000002668">
    <property type="component" value="Genome"/>
</dbReference>
<dbReference type="EMBL" id="FP929116">
    <property type="protein sequence ID" value="CBX93911.1"/>
    <property type="molecule type" value="Genomic_DNA"/>
</dbReference>
<reference evidence="3" key="1">
    <citation type="journal article" date="2011" name="Nat. Commun.">
        <title>Effector diversification within compartments of the Leptosphaeria maculans genome affected by Repeat-Induced Point mutations.</title>
        <authorList>
            <person name="Rouxel T."/>
            <person name="Grandaubert J."/>
            <person name="Hane J.K."/>
            <person name="Hoede C."/>
            <person name="van de Wouw A.P."/>
            <person name="Couloux A."/>
            <person name="Dominguez V."/>
            <person name="Anthouard V."/>
            <person name="Bally P."/>
            <person name="Bourras S."/>
            <person name="Cozijnsen A.J."/>
            <person name="Ciuffetti L.M."/>
            <person name="Degrave A."/>
            <person name="Dilmaghani A."/>
            <person name="Duret L."/>
            <person name="Fudal I."/>
            <person name="Goodwin S.B."/>
            <person name="Gout L."/>
            <person name="Glaser N."/>
            <person name="Linglin J."/>
            <person name="Kema G.H.J."/>
            <person name="Lapalu N."/>
            <person name="Lawrence C.B."/>
            <person name="May K."/>
            <person name="Meyer M."/>
            <person name="Ollivier B."/>
            <person name="Poulain J."/>
            <person name="Schoch C.L."/>
            <person name="Simon A."/>
            <person name="Spatafora J.W."/>
            <person name="Stachowiak A."/>
            <person name="Turgeon B.G."/>
            <person name="Tyler B.M."/>
            <person name="Vincent D."/>
            <person name="Weissenbach J."/>
            <person name="Amselem J."/>
            <person name="Quesneville H."/>
            <person name="Oliver R.P."/>
            <person name="Wincker P."/>
            <person name="Balesdent M.-H."/>
            <person name="Howlett B.J."/>
        </authorList>
    </citation>
    <scope>NUCLEOTIDE SEQUENCE [LARGE SCALE GENOMIC DNA]</scope>
    <source>
        <strain evidence="3">JN3 / isolate v23.1.3 / race Av1-4-5-6-7-8</strain>
    </source>
</reference>
<dbReference type="VEuPathDB" id="FungiDB:LEMA_P035850.1"/>